<name>A0A1B2DTD4_9BACL</name>
<evidence type="ECO:0000313" key="2">
    <source>
        <dbReference type="EMBL" id="ANY70976.1"/>
    </source>
</evidence>
<dbReference type="InterPro" id="IPR002589">
    <property type="entry name" value="Macro_dom"/>
</dbReference>
<dbReference type="EMBL" id="CP016808">
    <property type="protein sequence ID" value="ANY70976.1"/>
    <property type="molecule type" value="Genomic_DNA"/>
</dbReference>
<proteinExistence type="predicted"/>
<evidence type="ECO:0000259" key="1">
    <source>
        <dbReference type="PROSITE" id="PS51154"/>
    </source>
</evidence>
<dbReference type="Pfam" id="PF01661">
    <property type="entry name" value="Macro"/>
    <property type="match status" value="1"/>
</dbReference>
<organism evidence="2">
    <name type="scientific">Paenibacillus sp. BIHB 4019</name>
    <dbReference type="NCBI Taxonomy" id="1870819"/>
    <lineage>
        <taxon>Bacteria</taxon>
        <taxon>Bacillati</taxon>
        <taxon>Bacillota</taxon>
        <taxon>Bacilli</taxon>
        <taxon>Bacillales</taxon>
        <taxon>Paenibacillaceae</taxon>
        <taxon>Paenibacillus</taxon>
    </lineage>
</organism>
<gene>
    <name evidence="2" type="ORF">BBD42_25030</name>
</gene>
<dbReference type="SMART" id="SM00506">
    <property type="entry name" value="A1pp"/>
    <property type="match status" value="1"/>
</dbReference>
<protein>
    <submittedName>
        <fullName evidence="2">Appr-1-p processing protein</fullName>
    </submittedName>
</protein>
<dbReference type="CDD" id="cd02908">
    <property type="entry name" value="Macro_OAADPr_deacetylase"/>
    <property type="match status" value="1"/>
</dbReference>
<dbReference type="Gene3D" id="3.40.220.10">
    <property type="entry name" value="Leucine Aminopeptidase, subunit E, domain 1"/>
    <property type="match status" value="1"/>
</dbReference>
<dbReference type="AlphaFoldDB" id="A0A1B2DTD4"/>
<dbReference type="PANTHER" id="PTHR11106">
    <property type="entry name" value="GANGLIOSIDE INDUCED DIFFERENTIATION ASSOCIATED PROTEIN 2-RELATED"/>
    <property type="match status" value="1"/>
</dbReference>
<reference evidence="2" key="1">
    <citation type="submission" date="2016-08" db="EMBL/GenBank/DDBJ databases">
        <title>Complete Genome Seqeunce of Paenibacillus sp. BIHB 4019 from tea rhizoplane.</title>
        <authorList>
            <person name="Thakur R."/>
            <person name="Swarnkar M.K."/>
            <person name="Gulati A."/>
        </authorList>
    </citation>
    <scope>NUCLEOTIDE SEQUENCE [LARGE SCALE GENOMIC DNA]</scope>
    <source>
        <strain evidence="2">BIHB4019</strain>
    </source>
</reference>
<dbReference type="NCBIfam" id="NF003163">
    <property type="entry name" value="PRK04143.1"/>
    <property type="match status" value="1"/>
</dbReference>
<feature type="domain" description="Macro" evidence="1">
    <location>
        <begin position="76"/>
        <end position="268"/>
    </location>
</feature>
<sequence>MVNDLLETLLEEQQQVRKTELPSNYMEKRNLLKRLLTVREPAPLAADFLSKLDALLQTELKEKGTVDVDHLDCVSTLVPRCSFSQADKFSLWQGDITRLGADAIVNAANQYMLGCFQPYHACIDNAIHSAAGPQLREDCKIIMAYQGEPEATGGAKITRGYNLPARFVLHTVGPIVFKGTELIEQQKAELAACYRACLELANEIEDIKTVAFCSISTGVFGFPKPEASRIAVQTVNEWLNTHAHHFEKIIFNVFSDDDYTEYLHAFQS</sequence>
<dbReference type="PROSITE" id="PS51154">
    <property type="entry name" value="MACRO"/>
    <property type="match status" value="1"/>
</dbReference>
<accession>A0A1B2DTD4</accession>
<dbReference type="PANTHER" id="PTHR11106:SF27">
    <property type="entry name" value="MACRO DOMAIN-CONTAINING PROTEIN"/>
    <property type="match status" value="1"/>
</dbReference>
<dbReference type="InterPro" id="IPR043472">
    <property type="entry name" value="Macro_dom-like"/>
</dbReference>
<dbReference type="SUPFAM" id="SSF52949">
    <property type="entry name" value="Macro domain-like"/>
    <property type="match status" value="1"/>
</dbReference>